<comment type="caution">
    <text evidence="1">The sequence shown here is derived from an EMBL/GenBank/DDBJ whole genome shotgun (WGS) entry which is preliminary data.</text>
</comment>
<dbReference type="SUPFAM" id="SSF52540">
    <property type="entry name" value="P-loop containing nucleoside triphosphate hydrolases"/>
    <property type="match status" value="1"/>
</dbReference>
<keyword evidence="2" id="KW-1185">Reference proteome</keyword>
<proteinExistence type="predicted"/>
<reference evidence="1 2" key="1">
    <citation type="submission" date="2019-03" db="EMBL/GenBank/DDBJ databases">
        <title>Genomic Encyclopedia of Archaeal and Bacterial Type Strains, Phase II (KMG-II): from individual species to whole genera.</title>
        <authorList>
            <person name="Goeker M."/>
        </authorList>
    </citation>
    <scope>NUCLEOTIDE SEQUENCE [LARGE SCALE GENOMIC DNA]</scope>
    <source>
        <strain evidence="1 2">ATCC 25309</strain>
    </source>
</reference>
<dbReference type="OrthoDB" id="9789994at2"/>
<name>A0A4R7SRZ6_9BACT</name>
<organism evidence="1 2">
    <name type="scientific">Prosthecobacter fusiformis</name>
    <dbReference type="NCBI Taxonomy" id="48464"/>
    <lineage>
        <taxon>Bacteria</taxon>
        <taxon>Pseudomonadati</taxon>
        <taxon>Verrucomicrobiota</taxon>
        <taxon>Verrucomicrobiia</taxon>
        <taxon>Verrucomicrobiales</taxon>
        <taxon>Verrucomicrobiaceae</taxon>
        <taxon>Prosthecobacter</taxon>
    </lineage>
</organism>
<dbReference type="Gene3D" id="3.40.50.300">
    <property type="entry name" value="P-loop containing nucleotide triphosphate hydrolases"/>
    <property type="match status" value="1"/>
</dbReference>
<keyword evidence="1" id="KW-0547">Nucleotide-binding</keyword>
<dbReference type="Proteomes" id="UP000295662">
    <property type="component" value="Unassembled WGS sequence"/>
</dbReference>
<accession>A0A4R7SRZ6</accession>
<gene>
    <name evidence="1" type="ORF">EI77_00737</name>
</gene>
<dbReference type="InterPro" id="IPR027417">
    <property type="entry name" value="P-loop_NTPase"/>
</dbReference>
<dbReference type="RefSeq" id="WP_133793382.1">
    <property type="nucleotide sequence ID" value="NZ_SOCA01000001.1"/>
</dbReference>
<evidence type="ECO:0000313" key="2">
    <source>
        <dbReference type="Proteomes" id="UP000295662"/>
    </source>
</evidence>
<dbReference type="AlphaFoldDB" id="A0A4R7SRZ6"/>
<evidence type="ECO:0000313" key="1">
    <source>
        <dbReference type="EMBL" id="TDU81429.1"/>
    </source>
</evidence>
<sequence length="75" mass="8197">MAEITTWPESPSLIMVTHHVEEILPCLTHVLLLKNGQVHSQGEKKDVLTSDALSEIYGAAVELEERGGRYGLVVG</sequence>
<dbReference type="EMBL" id="SOCA01000001">
    <property type="protein sequence ID" value="TDU81429.1"/>
    <property type="molecule type" value="Genomic_DNA"/>
</dbReference>
<keyword evidence="1" id="KW-0067">ATP-binding</keyword>
<dbReference type="GO" id="GO:0005524">
    <property type="term" value="F:ATP binding"/>
    <property type="evidence" value="ECO:0007669"/>
    <property type="project" value="UniProtKB-KW"/>
</dbReference>
<protein>
    <submittedName>
        <fullName evidence="1">Iron complex transport system ATP-binding protein</fullName>
    </submittedName>
</protein>